<evidence type="ECO:0000256" key="6">
    <source>
        <dbReference type="SAM" id="Phobius"/>
    </source>
</evidence>
<dbReference type="Gene3D" id="3.30.70.1450">
    <property type="entry name" value="Regulator of K+ conductance, C-terminal domain"/>
    <property type="match status" value="1"/>
</dbReference>
<dbReference type="SUPFAM" id="SSF51735">
    <property type="entry name" value="NAD(P)-binding Rossmann-fold domains"/>
    <property type="match status" value="1"/>
</dbReference>
<evidence type="ECO:0000256" key="5">
    <source>
        <dbReference type="ARBA" id="ARBA00029579"/>
    </source>
</evidence>
<feature type="domain" description="RCK C-terminal" evidence="7">
    <location>
        <begin position="425"/>
        <end position="510"/>
    </location>
</feature>
<dbReference type="InterPro" id="IPR036721">
    <property type="entry name" value="RCK_C_sf"/>
</dbReference>
<feature type="transmembrane region" description="Helical" evidence="6">
    <location>
        <begin position="240"/>
        <end position="265"/>
    </location>
</feature>
<dbReference type="InterPro" id="IPR036291">
    <property type="entry name" value="NAD(P)-bd_dom_sf"/>
</dbReference>
<dbReference type="GO" id="GO:0008324">
    <property type="term" value="F:monoatomic cation transmembrane transporter activity"/>
    <property type="evidence" value="ECO:0007669"/>
    <property type="project" value="InterPro"/>
</dbReference>
<organism evidence="8 9">
    <name type="scientific">Sulfurimonas crateris</name>
    <dbReference type="NCBI Taxonomy" id="2574727"/>
    <lineage>
        <taxon>Bacteria</taxon>
        <taxon>Pseudomonadati</taxon>
        <taxon>Campylobacterota</taxon>
        <taxon>Epsilonproteobacteria</taxon>
        <taxon>Campylobacterales</taxon>
        <taxon>Sulfurimonadaceae</taxon>
        <taxon>Sulfurimonas</taxon>
    </lineage>
</organism>
<accession>A0A4V5TLZ2</accession>
<keyword evidence="9" id="KW-1185">Reference proteome</keyword>
<evidence type="ECO:0000256" key="4">
    <source>
        <dbReference type="ARBA" id="ARBA00023136"/>
    </source>
</evidence>
<keyword evidence="3 6" id="KW-1133">Transmembrane helix</keyword>
<evidence type="ECO:0000256" key="2">
    <source>
        <dbReference type="ARBA" id="ARBA00022692"/>
    </source>
</evidence>
<dbReference type="Pfam" id="PF00520">
    <property type="entry name" value="Ion_trans"/>
    <property type="match status" value="1"/>
</dbReference>
<dbReference type="PROSITE" id="PS51202">
    <property type="entry name" value="RCK_C"/>
    <property type="match status" value="1"/>
</dbReference>
<comment type="subcellular location">
    <subcellularLocation>
        <location evidence="1">Membrane</location>
        <topology evidence="1">Multi-pass membrane protein</topology>
    </subcellularLocation>
</comment>
<keyword evidence="4 6" id="KW-0472">Membrane</keyword>
<evidence type="ECO:0000256" key="1">
    <source>
        <dbReference type="ARBA" id="ARBA00004141"/>
    </source>
</evidence>
<dbReference type="GO" id="GO:0005216">
    <property type="term" value="F:monoatomic ion channel activity"/>
    <property type="evidence" value="ECO:0007669"/>
    <property type="project" value="InterPro"/>
</dbReference>
<feature type="transmembrane region" description="Helical" evidence="6">
    <location>
        <begin position="211"/>
        <end position="228"/>
    </location>
</feature>
<comment type="caution">
    <text evidence="8">The sequence shown here is derived from an EMBL/GenBank/DDBJ whole genome shotgun (WGS) entry which is preliminary data.</text>
</comment>
<dbReference type="Proteomes" id="UP000309561">
    <property type="component" value="Unassembled WGS sequence"/>
</dbReference>
<dbReference type="InterPro" id="IPR005821">
    <property type="entry name" value="Ion_trans_dom"/>
</dbReference>
<dbReference type="GO" id="GO:0016020">
    <property type="term" value="C:membrane"/>
    <property type="evidence" value="ECO:0007669"/>
    <property type="project" value="UniProtKB-SubCell"/>
</dbReference>
<sequence length="514" mass="59077">MIVDGAYAVNTSKRYAKIKHFFYNFLENDSNKYKKIFDLFMIALIFSSVAILIREVKSHVDDTLLFFNNYVISIIFLIEYLLRFWVTSSVSEIIIKHSEYDVMLKREFSLLKAFKEIIVTKMRYIFSIKAIIDLLAILPFFHELRLMRLFVLFRVFKLFRYAKSIQTFGSVVATKKFEFLTLFIFASIIIFVSSVLIYVMEANNPASPVNTLFEAIYWAVVTISTVGYGDITPVTEEGRIVAMFVIVAGIAVFSFTTSLIVTAFTEKLDEIKDDKLINDIAKMKSFYLICGYEGISKEIAKKLSHNSDIIVLEENDKKARQAKKDGFFTLNYDPGSIESYRKLRINIQEQVKAILCLGHSDVENVYTALTVRSFNKDVYILSILKNKMNKNKLMFAGVNEVFYEKELVGMIAKGLAGQKIAFEAIHALRSSYNGVDMQEIVVNERIAGNYKTIGELQNKKFRILLLGLYKSSSKEFLFNPKDDMPVQAGDYLLLIGNVQFIKEFNSFLYKKDGR</sequence>
<dbReference type="InterPro" id="IPR003148">
    <property type="entry name" value="RCK_N"/>
</dbReference>
<feature type="transmembrane region" description="Helical" evidence="6">
    <location>
        <begin position="179"/>
        <end position="199"/>
    </location>
</feature>
<dbReference type="GO" id="GO:0006813">
    <property type="term" value="P:potassium ion transport"/>
    <property type="evidence" value="ECO:0007669"/>
    <property type="project" value="InterPro"/>
</dbReference>
<dbReference type="OrthoDB" id="9781411at2"/>
<dbReference type="InterPro" id="IPR050721">
    <property type="entry name" value="Trk_Ktr_HKT_K-transport"/>
</dbReference>
<protein>
    <recommendedName>
        <fullName evidence="5">BK channel</fullName>
    </recommendedName>
</protein>
<reference evidence="8 9" key="1">
    <citation type="submission" date="2019-04" db="EMBL/GenBank/DDBJ databases">
        <title>Sulfurimonas crateris sp. nov. a facultative anaerobic sulfur-oxidizing chemolithautotrophic bacterium isolated from a terrestrial mud vulcano.</title>
        <authorList>
            <person name="Ratnikova N.M."/>
            <person name="Slobodkin A.I."/>
            <person name="Merkel A.Y."/>
            <person name="Novikov A."/>
            <person name="Bonch-Osmolovskaya E.A."/>
            <person name="Slobodkina G.B."/>
        </authorList>
    </citation>
    <scope>NUCLEOTIDE SEQUENCE [LARGE SCALE GENOMIC DNA]</scope>
    <source>
        <strain evidence="8 9">SN118</strain>
    </source>
</reference>
<proteinExistence type="predicted"/>
<evidence type="ECO:0000313" key="9">
    <source>
        <dbReference type="Proteomes" id="UP000309561"/>
    </source>
</evidence>
<dbReference type="SUPFAM" id="SSF81324">
    <property type="entry name" value="Voltage-gated potassium channels"/>
    <property type="match status" value="1"/>
</dbReference>
<feature type="transmembrane region" description="Helical" evidence="6">
    <location>
        <begin position="65"/>
        <end position="86"/>
    </location>
</feature>
<dbReference type="Pfam" id="PF02254">
    <property type="entry name" value="TrkA_N"/>
    <property type="match status" value="1"/>
</dbReference>
<dbReference type="PRINTS" id="PR00169">
    <property type="entry name" value="KCHANNEL"/>
</dbReference>
<dbReference type="AlphaFoldDB" id="A0A4V5TLZ2"/>
<feature type="transmembrane region" description="Helical" evidence="6">
    <location>
        <begin position="36"/>
        <end position="53"/>
    </location>
</feature>
<keyword evidence="2 6" id="KW-0812">Transmembrane</keyword>
<dbReference type="PANTHER" id="PTHR43833:SF9">
    <property type="entry name" value="POTASSIUM CHANNEL PROTEIN YUGO-RELATED"/>
    <property type="match status" value="1"/>
</dbReference>
<evidence type="ECO:0000256" key="3">
    <source>
        <dbReference type="ARBA" id="ARBA00022989"/>
    </source>
</evidence>
<dbReference type="EMBL" id="SZPX01000004">
    <property type="protein sequence ID" value="TKI69743.1"/>
    <property type="molecule type" value="Genomic_DNA"/>
</dbReference>
<dbReference type="PANTHER" id="PTHR43833">
    <property type="entry name" value="POTASSIUM CHANNEL PROTEIN 2-RELATED-RELATED"/>
    <property type="match status" value="1"/>
</dbReference>
<dbReference type="Gene3D" id="3.40.50.720">
    <property type="entry name" value="NAD(P)-binding Rossmann-like Domain"/>
    <property type="match status" value="1"/>
</dbReference>
<dbReference type="InterPro" id="IPR006037">
    <property type="entry name" value="RCK_C"/>
</dbReference>
<dbReference type="Gene3D" id="1.10.287.70">
    <property type="match status" value="1"/>
</dbReference>
<name>A0A4V5TLZ2_9BACT</name>
<gene>
    <name evidence="8" type="ORF">FCU45_06225</name>
</gene>
<evidence type="ECO:0000259" key="7">
    <source>
        <dbReference type="PROSITE" id="PS51202"/>
    </source>
</evidence>
<dbReference type="SUPFAM" id="SSF116726">
    <property type="entry name" value="TrkA C-terminal domain-like"/>
    <property type="match status" value="1"/>
</dbReference>
<evidence type="ECO:0000313" key="8">
    <source>
        <dbReference type="EMBL" id="TKI69743.1"/>
    </source>
</evidence>